<name>A0A0F9I0E6_9ZZZZ</name>
<gene>
    <name evidence="1" type="ORF">LCGC14_1640510</name>
</gene>
<reference evidence="1" key="1">
    <citation type="journal article" date="2015" name="Nature">
        <title>Complex archaea that bridge the gap between prokaryotes and eukaryotes.</title>
        <authorList>
            <person name="Spang A."/>
            <person name="Saw J.H."/>
            <person name="Jorgensen S.L."/>
            <person name="Zaremba-Niedzwiedzka K."/>
            <person name="Martijn J."/>
            <person name="Lind A.E."/>
            <person name="van Eijk R."/>
            <person name="Schleper C."/>
            <person name="Guy L."/>
            <person name="Ettema T.J."/>
        </authorList>
    </citation>
    <scope>NUCLEOTIDE SEQUENCE</scope>
</reference>
<feature type="non-terminal residue" evidence="1">
    <location>
        <position position="32"/>
    </location>
</feature>
<protein>
    <submittedName>
        <fullName evidence="1">Uncharacterized protein</fullName>
    </submittedName>
</protein>
<evidence type="ECO:0000313" key="1">
    <source>
        <dbReference type="EMBL" id="KKM20937.1"/>
    </source>
</evidence>
<proteinExistence type="predicted"/>
<sequence>MTREEYDILTDAIAHYSEYMDEVGRDDADAAT</sequence>
<organism evidence="1">
    <name type="scientific">marine sediment metagenome</name>
    <dbReference type="NCBI Taxonomy" id="412755"/>
    <lineage>
        <taxon>unclassified sequences</taxon>
        <taxon>metagenomes</taxon>
        <taxon>ecological metagenomes</taxon>
    </lineage>
</organism>
<comment type="caution">
    <text evidence="1">The sequence shown here is derived from an EMBL/GenBank/DDBJ whole genome shotgun (WGS) entry which is preliminary data.</text>
</comment>
<dbReference type="EMBL" id="LAZR01013666">
    <property type="protein sequence ID" value="KKM20937.1"/>
    <property type="molecule type" value="Genomic_DNA"/>
</dbReference>
<accession>A0A0F9I0E6</accession>
<dbReference type="AlphaFoldDB" id="A0A0F9I0E6"/>